<dbReference type="PANTHER" id="PTHR37419">
    <property type="entry name" value="SERINE/THREONINE-PROTEIN KINASE TOXIN HIPA"/>
    <property type="match status" value="1"/>
</dbReference>
<evidence type="ECO:0000256" key="3">
    <source>
        <dbReference type="ARBA" id="ARBA00022777"/>
    </source>
</evidence>
<gene>
    <name evidence="6" type="ORF">BL253_10620</name>
</gene>
<dbReference type="InterPro" id="IPR052028">
    <property type="entry name" value="HipA_Ser/Thr_kinase"/>
</dbReference>
<dbReference type="InterPro" id="IPR012893">
    <property type="entry name" value="HipA-like_C"/>
</dbReference>
<comment type="similarity">
    <text evidence="1">Belongs to the HipA Ser/Thr kinase family.</text>
</comment>
<dbReference type="InterPro" id="IPR017508">
    <property type="entry name" value="HipA_N1"/>
</dbReference>
<dbReference type="EMBL" id="MOMC01000017">
    <property type="protein sequence ID" value="ONH31290.1"/>
    <property type="molecule type" value="Genomic_DNA"/>
</dbReference>
<reference evidence="7" key="1">
    <citation type="submission" date="2016-10" db="EMBL/GenBank/DDBJ databases">
        <title>Frankia sp. NRRL B-16386 Genome sequencing.</title>
        <authorList>
            <person name="Ghodhbane-Gtari F."/>
            <person name="Swanson E."/>
            <person name="Gueddou A."/>
            <person name="Hezbri K."/>
            <person name="Ktari K."/>
            <person name="Nouioui I."/>
            <person name="Morris K."/>
            <person name="Simpson S."/>
            <person name="Abebe-Akele F."/>
            <person name="Thomas K."/>
            <person name="Gtari M."/>
            <person name="Tisa L.S."/>
        </authorList>
    </citation>
    <scope>NUCLEOTIDE SEQUENCE [LARGE SCALE GENOMIC DNA]</scope>
    <source>
        <strain evidence="7">NRRL B-16386</strain>
    </source>
</reference>
<dbReference type="STRING" id="1834516.BL253_10620"/>
<evidence type="ECO:0000259" key="4">
    <source>
        <dbReference type="Pfam" id="PF07804"/>
    </source>
</evidence>
<dbReference type="OrthoDB" id="3182374at2"/>
<protein>
    <submittedName>
        <fullName evidence="6">Toxin HipA</fullName>
    </submittedName>
</protein>
<evidence type="ECO:0000256" key="2">
    <source>
        <dbReference type="ARBA" id="ARBA00022679"/>
    </source>
</evidence>
<keyword evidence="2" id="KW-0808">Transferase</keyword>
<dbReference type="NCBIfam" id="TIGR03071">
    <property type="entry name" value="couple_hipA"/>
    <property type="match status" value="1"/>
</dbReference>
<keyword evidence="3" id="KW-0418">Kinase</keyword>
<dbReference type="Pfam" id="PF13657">
    <property type="entry name" value="Couple_hipA"/>
    <property type="match status" value="1"/>
</dbReference>
<evidence type="ECO:0000313" key="7">
    <source>
        <dbReference type="Proteomes" id="UP000188929"/>
    </source>
</evidence>
<feature type="domain" description="HipA-like C-terminal" evidence="4">
    <location>
        <begin position="148"/>
        <end position="371"/>
    </location>
</feature>
<evidence type="ECO:0000259" key="5">
    <source>
        <dbReference type="Pfam" id="PF13657"/>
    </source>
</evidence>
<evidence type="ECO:0000313" key="6">
    <source>
        <dbReference type="EMBL" id="ONH31290.1"/>
    </source>
</evidence>
<dbReference type="GO" id="GO:0005829">
    <property type="term" value="C:cytosol"/>
    <property type="evidence" value="ECO:0007669"/>
    <property type="project" value="TreeGrafter"/>
</dbReference>
<sequence>MADLVVELYGTQVGVLTGPWRTFDFVTDPAAVTAFGIDSSILSAAIPLTAVQTRARKDRRQNFFRELLPEARMLSRLAQQAGVSELDVIGLLRWYGRDVAGALQIWDPDVPGEPKQPALEPLSAEGVADMLTHVQRDPLGNKPATGKTSLAGVQDKIVLARTDDGWNRVIDGWPSTHILKPRSRDYPTTIYDEEFGARIARAVGLTTYSTWIEEFERTAALVIERYDRSPAAPQGRIHQEDFNQVLGTTGNQKYQKYGGRVSLERIARVFSNAGDDDSLRRLFTLVAVSVAIGNLDLHAKNISVMHRPDGSMTLSPAYDLVPQAHLPNDGEVALAVAGEYHHAALTLEHLTREGHAWGLAYAAELAEETLTTVLDLARTQSPHPEAQPDLDKDITRFTSNLLSGRTIAGM</sequence>
<dbReference type="AlphaFoldDB" id="A0A1V2IE51"/>
<name>A0A1V2IE51_9ACTN</name>
<dbReference type="PANTHER" id="PTHR37419:SF1">
    <property type="entry name" value="SERINE_THREONINE-PROTEIN KINASE TOXIN HIPA"/>
    <property type="match status" value="1"/>
</dbReference>
<keyword evidence="7" id="KW-1185">Reference proteome</keyword>
<dbReference type="Pfam" id="PF07804">
    <property type="entry name" value="HipA_C"/>
    <property type="match status" value="1"/>
</dbReference>
<accession>A0A1V2IE51</accession>
<evidence type="ECO:0000256" key="1">
    <source>
        <dbReference type="ARBA" id="ARBA00010164"/>
    </source>
</evidence>
<organism evidence="6 7">
    <name type="scientific">Pseudofrankia asymbiotica</name>
    <dbReference type="NCBI Taxonomy" id="1834516"/>
    <lineage>
        <taxon>Bacteria</taxon>
        <taxon>Bacillati</taxon>
        <taxon>Actinomycetota</taxon>
        <taxon>Actinomycetes</taxon>
        <taxon>Frankiales</taxon>
        <taxon>Frankiaceae</taxon>
        <taxon>Pseudofrankia</taxon>
    </lineage>
</organism>
<feature type="domain" description="HipA N-terminal subdomain 1" evidence="5">
    <location>
        <begin position="6"/>
        <end position="105"/>
    </location>
</feature>
<dbReference type="GO" id="GO:0004674">
    <property type="term" value="F:protein serine/threonine kinase activity"/>
    <property type="evidence" value="ECO:0007669"/>
    <property type="project" value="TreeGrafter"/>
</dbReference>
<proteinExistence type="inferred from homology"/>
<dbReference type="RefSeq" id="WP_076815960.1">
    <property type="nucleotide sequence ID" value="NZ_MOMC01000017.1"/>
</dbReference>
<dbReference type="Proteomes" id="UP000188929">
    <property type="component" value="Unassembled WGS sequence"/>
</dbReference>
<comment type="caution">
    <text evidence="6">The sequence shown here is derived from an EMBL/GenBank/DDBJ whole genome shotgun (WGS) entry which is preliminary data.</text>
</comment>